<name>A0A8S1K204_9CILI</name>
<evidence type="ECO:0000256" key="1">
    <source>
        <dbReference type="SAM" id="MobiDB-lite"/>
    </source>
</evidence>
<evidence type="ECO:0000313" key="2">
    <source>
        <dbReference type="EMBL" id="CAD8048524.1"/>
    </source>
</evidence>
<gene>
    <name evidence="2" type="ORF">PSON_ATCC_30995.1.T0030273</name>
</gene>
<evidence type="ECO:0000313" key="3">
    <source>
        <dbReference type="Proteomes" id="UP000692954"/>
    </source>
</evidence>
<dbReference type="InterPro" id="IPR051291">
    <property type="entry name" value="CIMAP"/>
</dbReference>
<dbReference type="Proteomes" id="UP000692954">
    <property type="component" value="Unassembled WGS sequence"/>
</dbReference>
<keyword evidence="3" id="KW-1185">Reference proteome</keyword>
<dbReference type="InterPro" id="IPR010736">
    <property type="entry name" value="SHIPPO-rpt"/>
</dbReference>
<dbReference type="EMBL" id="CAJJDN010000003">
    <property type="protein sequence ID" value="CAD8048524.1"/>
    <property type="molecule type" value="Genomic_DNA"/>
</dbReference>
<dbReference type="OrthoDB" id="429991at2759"/>
<feature type="region of interest" description="Disordered" evidence="1">
    <location>
        <begin position="186"/>
        <end position="236"/>
    </location>
</feature>
<organism evidence="2 3">
    <name type="scientific">Paramecium sonneborni</name>
    <dbReference type="NCBI Taxonomy" id="65129"/>
    <lineage>
        <taxon>Eukaryota</taxon>
        <taxon>Sar</taxon>
        <taxon>Alveolata</taxon>
        <taxon>Ciliophora</taxon>
        <taxon>Intramacronucleata</taxon>
        <taxon>Oligohymenophorea</taxon>
        <taxon>Peniculida</taxon>
        <taxon>Parameciidae</taxon>
        <taxon>Paramecium</taxon>
    </lineage>
</organism>
<dbReference type="AlphaFoldDB" id="A0A8S1K204"/>
<dbReference type="Pfam" id="PF07004">
    <property type="entry name" value="SHIPPO-rpt"/>
    <property type="match status" value="2"/>
</dbReference>
<accession>A0A8S1K204</accession>
<dbReference type="PANTHER" id="PTHR21580:SF28">
    <property type="entry name" value="BOREALIN N-TERMINAL DOMAIN-CONTAINING PROTEIN-RELATED"/>
    <property type="match status" value="1"/>
</dbReference>
<protein>
    <submittedName>
        <fullName evidence="2">Uncharacterized protein</fullName>
    </submittedName>
</protein>
<proteinExistence type="predicted"/>
<dbReference type="PANTHER" id="PTHR21580">
    <property type="entry name" value="SHIPPO-1-RELATED"/>
    <property type="match status" value="1"/>
</dbReference>
<sequence>MKQEQLTQTFYSKIPNSPAYTMGSRKKDILILDTPGPGQYNPIIPFRQSPRAIMSGSKDSFYKISDSPGPGRYNQLSYTTHGFKFSQEKRQLTNNYDSPGPAQYNQTNHFFSPAYIIPKAQKKAKSNCYATGPGCYNIPPLIRSNIGFKIPKSLRQNKIDILPGPGEYSLQETKKNGIKIGTSPRMEKSMILGPGPADYSPRITTDTSPRAIFGTASRGNNKKEKSPGPGQYELPQSRSVSFSFPKQNMQQQSKPSTPFSYINDYTSLRKTSMSFGKAHKGNQKHEIVPGPGQYIIDGFFRRRIKSRDVSNI</sequence>
<reference evidence="2" key="1">
    <citation type="submission" date="2021-01" db="EMBL/GenBank/DDBJ databases">
        <authorList>
            <consortium name="Genoscope - CEA"/>
            <person name="William W."/>
        </authorList>
    </citation>
    <scope>NUCLEOTIDE SEQUENCE</scope>
</reference>
<comment type="caution">
    <text evidence="2">The sequence shown here is derived from an EMBL/GenBank/DDBJ whole genome shotgun (WGS) entry which is preliminary data.</text>
</comment>